<dbReference type="Gene3D" id="3.10.129.10">
    <property type="entry name" value="Hotdog Thioesterase"/>
    <property type="match status" value="1"/>
</dbReference>
<gene>
    <name evidence="2" type="ORF">GO608_18015</name>
</gene>
<accession>A0ABX1N7H9</accession>
<dbReference type="PANTHER" id="PTHR36934">
    <property type="entry name" value="BLR0278 PROTEIN"/>
    <property type="match status" value="1"/>
</dbReference>
<dbReference type="InterPro" id="IPR029069">
    <property type="entry name" value="HotDog_dom_sf"/>
</dbReference>
<organism evidence="2 3">
    <name type="scientific">Aromatoleum buckelii</name>
    <dbReference type="NCBI Taxonomy" id="200254"/>
    <lineage>
        <taxon>Bacteria</taxon>
        <taxon>Pseudomonadati</taxon>
        <taxon>Pseudomonadota</taxon>
        <taxon>Betaproteobacteria</taxon>
        <taxon>Rhodocyclales</taxon>
        <taxon>Rhodocyclaceae</taxon>
        <taxon>Aromatoleum</taxon>
    </lineage>
</organism>
<evidence type="ECO:0000313" key="2">
    <source>
        <dbReference type="EMBL" id="NMF95207.1"/>
    </source>
</evidence>
<name>A0ABX1N7H9_9RHOO</name>
<feature type="domain" description="Fluoroacetyl-CoA-specific thioesterase-like" evidence="1">
    <location>
        <begin position="20"/>
        <end position="117"/>
    </location>
</feature>
<dbReference type="PIRSF" id="PIRSF014972">
    <property type="entry name" value="FlK"/>
    <property type="match status" value="1"/>
</dbReference>
<dbReference type="PANTHER" id="PTHR36934:SF1">
    <property type="entry name" value="THIOESTERASE DOMAIN-CONTAINING PROTEIN"/>
    <property type="match status" value="1"/>
</dbReference>
<dbReference type="RefSeq" id="WP_169200407.1">
    <property type="nucleotide sequence ID" value="NZ_WTVH02000009.1"/>
</dbReference>
<protein>
    <submittedName>
        <fullName evidence="2">LysR family transcriptional regulator</fullName>
    </submittedName>
</protein>
<sequence length="136" mass="14802">MSETLKPGLTSTRRYDIDAGRTIGFMGDDCRVYSTPSLLYDIEVVCRDLLLENIEAGKDSVGTRVELDHVGATLLGMWIEITVTVTEVNGPAVTFEFTARDALEEVARGKHSRFVVGAEKTAQRLKAKLAKALAAA</sequence>
<evidence type="ECO:0000259" key="1">
    <source>
        <dbReference type="Pfam" id="PF22636"/>
    </source>
</evidence>
<dbReference type="SUPFAM" id="SSF54637">
    <property type="entry name" value="Thioesterase/thiol ester dehydrase-isomerase"/>
    <property type="match status" value="1"/>
</dbReference>
<dbReference type="InterPro" id="IPR025540">
    <property type="entry name" value="FlK"/>
</dbReference>
<evidence type="ECO:0000313" key="3">
    <source>
        <dbReference type="Proteomes" id="UP000601990"/>
    </source>
</evidence>
<dbReference type="Proteomes" id="UP000601990">
    <property type="component" value="Unassembled WGS sequence"/>
</dbReference>
<keyword evidence="3" id="KW-1185">Reference proteome</keyword>
<comment type="caution">
    <text evidence="2">The sequence shown here is derived from an EMBL/GenBank/DDBJ whole genome shotgun (WGS) entry which is preliminary data.</text>
</comment>
<proteinExistence type="predicted"/>
<dbReference type="InterPro" id="IPR054485">
    <property type="entry name" value="FlK-like_dom"/>
</dbReference>
<dbReference type="EMBL" id="WTVH01000053">
    <property type="protein sequence ID" value="NMF95207.1"/>
    <property type="molecule type" value="Genomic_DNA"/>
</dbReference>
<dbReference type="Pfam" id="PF22636">
    <property type="entry name" value="FlK"/>
    <property type="match status" value="1"/>
</dbReference>
<reference evidence="2" key="1">
    <citation type="submission" date="2019-12" db="EMBL/GenBank/DDBJ databases">
        <title>Comparative genomics gives insights into the taxonomy of the Azoarcus-Aromatoleum group and reveals separate origins of nif in the plant-associated Azoarcus and non-plant-associated Aromatoleum sub-groups.</title>
        <authorList>
            <person name="Lafos M."/>
            <person name="Maluk M."/>
            <person name="Batista M."/>
            <person name="Junghare M."/>
            <person name="Carmona M."/>
            <person name="Faoro H."/>
            <person name="Cruz L.M."/>
            <person name="Battistoni F."/>
            <person name="De Souza E."/>
            <person name="Pedrosa F."/>
            <person name="Chen W.-M."/>
            <person name="Poole P.S."/>
            <person name="Dixon R.A."/>
            <person name="James E.K."/>
        </authorList>
    </citation>
    <scope>NUCLEOTIDE SEQUENCE</scope>
    <source>
        <strain evidence="2">U120</strain>
    </source>
</reference>